<dbReference type="CDD" id="cd00082">
    <property type="entry name" value="HisKA"/>
    <property type="match status" value="1"/>
</dbReference>
<dbReference type="SMART" id="SM00304">
    <property type="entry name" value="HAMP"/>
    <property type="match status" value="1"/>
</dbReference>
<dbReference type="Proteomes" id="UP000256329">
    <property type="component" value="Unassembled WGS sequence"/>
</dbReference>
<dbReference type="InterPro" id="IPR036890">
    <property type="entry name" value="HATPase_C_sf"/>
</dbReference>
<dbReference type="EMBL" id="QSLN01000003">
    <property type="protein sequence ID" value="RDV84075.1"/>
    <property type="molecule type" value="Genomic_DNA"/>
</dbReference>
<dbReference type="AlphaFoldDB" id="A0A3D8P4L2"/>
<dbReference type="InterPro" id="IPR005467">
    <property type="entry name" value="His_kinase_dom"/>
</dbReference>
<dbReference type="PANTHER" id="PTHR43711">
    <property type="entry name" value="TWO-COMPONENT HISTIDINE KINASE"/>
    <property type="match status" value="1"/>
</dbReference>
<dbReference type="GO" id="GO:0016020">
    <property type="term" value="C:membrane"/>
    <property type="evidence" value="ECO:0007669"/>
    <property type="project" value="UniProtKB-SubCell"/>
</dbReference>
<feature type="transmembrane region" description="Helical" evidence="10">
    <location>
        <begin position="133"/>
        <end position="156"/>
    </location>
</feature>
<dbReference type="OrthoDB" id="9796330at2"/>
<dbReference type="FunFam" id="1.10.287.130:FF:000001">
    <property type="entry name" value="Two-component sensor histidine kinase"/>
    <property type="match status" value="1"/>
</dbReference>
<evidence type="ECO:0000256" key="6">
    <source>
        <dbReference type="ARBA" id="ARBA00022777"/>
    </source>
</evidence>
<comment type="catalytic activity">
    <reaction evidence="1">
        <text>ATP + protein L-histidine = ADP + protein N-phospho-L-histidine.</text>
        <dbReference type="EC" id="2.7.13.3"/>
    </reaction>
</comment>
<evidence type="ECO:0000313" key="13">
    <source>
        <dbReference type="EMBL" id="RDV84075.1"/>
    </source>
</evidence>
<dbReference type="PROSITE" id="PS50885">
    <property type="entry name" value="HAMP"/>
    <property type="match status" value="1"/>
</dbReference>
<keyword evidence="5" id="KW-0808">Transferase</keyword>
<proteinExistence type="predicted"/>
<evidence type="ECO:0000313" key="14">
    <source>
        <dbReference type="Proteomes" id="UP000256329"/>
    </source>
</evidence>
<dbReference type="PRINTS" id="PR00344">
    <property type="entry name" value="BCTRLSENSOR"/>
</dbReference>
<dbReference type="SUPFAM" id="SSF55874">
    <property type="entry name" value="ATPase domain of HSP90 chaperone/DNA topoisomerase II/histidine kinase"/>
    <property type="match status" value="1"/>
</dbReference>
<dbReference type="SUPFAM" id="SSF47384">
    <property type="entry name" value="Homodimeric domain of signal transducing histidine kinase"/>
    <property type="match status" value="1"/>
</dbReference>
<dbReference type="InterPro" id="IPR050736">
    <property type="entry name" value="Sensor_HK_Regulatory"/>
</dbReference>
<dbReference type="GO" id="GO:0000155">
    <property type="term" value="F:phosphorelay sensor kinase activity"/>
    <property type="evidence" value="ECO:0007669"/>
    <property type="project" value="InterPro"/>
</dbReference>
<feature type="coiled-coil region" evidence="9">
    <location>
        <begin position="286"/>
        <end position="313"/>
    </location>
</feature>
<dbReference type="Pfam" id="PF00512">
    <property type="entry name" value="HisKA"/>
    <property type="match status" value="1"/>
</dbReference>
<comment type="subcellular location">
    <subcellularLocation>
        <location evidence="2">Membrane</location>
    </subcellularLocation>
</comment>
<keyword evidence="10" id="KW-0812">Transmembrane</keyword>
<protein>
    <recommendedName>
        <fullName evidence="3">histidine kinase</fullName>
        <ecNumber evidence="3">2.7.13.3</ecNumber>
    </recommendedName>
</protein>
<keyword evidence="6 13" id="KW-0418">Kinase</keyword>
<dbReference type="EC" id="2.7.13.3" evidence="3"/>
<evidence type="ECO:0000256" key="7">
    <source>
        <dbReference type="ARBA" id="ARBA00023012"/>
    </source>
</evidence>
<keyword evidence="9" id="KW-0175">Coiled coil</keyword>
<dbReference type="Gene3D" id="3.30.565.10">
    <property type="entry name" value="Histidine kinase-like ATPase, C-terminal domain"/>
    <property type="match status" value="1"/>
</dbReference>
<name>A0A3D8P4L2_9THEO</name>
<dbReference type="SMART" id="SM00388">
    <property type="entry name" value="HisKA"/>
    <property type="match status" value="1"/>
</dbReference>
<dbReference type="InterPro" id="IPR036097">
    <property type="entry name" value="HisK_dim/P_sf"/>
</dbReference>
<comment type="caution">
    <text evidence="13">The sequence shown here is derived from an EMBL/GenBank/DDBJ whole genome shotgun (WGS) entry which is preliminary data.</text>
</comment>
<evidence type="ECO:0000259" key="12">
    <source>
        <dbReference type="PROSITE" id="PS50885"/>
    </source>
</evidence>
<feature type="domain" description="Histidine kinase" evidence="11">
    <location>
        <begin position="257"/>
        <end position="473"/>
    </location>
</feature>
<keyword evidence="10" id="KW-1133">Transmembrane helix</keyword>
<dbReference type="InterPro" id="IPR003660">
    <property type="entry name" value="HAMP_dom"/>
</dbReference>
<dbReference type="FunFam" id="3.30.565.10:FF:000006">
    <property type="entry name" value="Sensor histidine kinase WalK"/>
    <property type="match status" value="1"/>
</dbReference>
<dbReference type="SMART" id="SM00387">
    <property type="entry name" value="HATPase_c"/>
    <property type="match status" value="1"/>
</dbReference>
<dbReference type="InterPro" id="IPR003661">
    <property type="entry name" value="HisK_dim/P_dom"/>
</dbReference>
<evidence type="ECO:0000256" key="5">
    <source>
        <dbReference type="ARBA" id="ARBA00022679"/>
    </source>
</evidence>
<sequence>MRSIAAKLWLTMVLLVALVLGLLGLTQAKAIKWTYYRLEAHRMVAEAEKLAGLLASGASPQAVGERVAFLSQVFRATVLVVDAAGRVQHCRGMGPWRHFGEGAVISGEDVAAVLAGKTICREGEHPLFQGVRLLWVGVPIRSGSVVAGGVFIYAPLASLEARVRGLEVTLVVALLGGVVLAGLLSLFVARHFSQRLVAMEKVAEAMAAGDYAARAVVTGQDEVARLAVSLNKLAVELEKRIAELKRMDAARRDFVAAVSHELRTPLSIIQGYTEAILDGMVTPEEMKLYLDTIREEVERLKRLTDELLDLRRLETGALKIQQEKLDLGEIARQVAARFQAAPEASKLHFQVEVSPVPLVLGDKDRLEQVIINLLDNAFRFTPAGGSVTLRIESAPEGVALTVQDTGPGIPPEELPYIWEKFYRSDKARARTTGGSGLGLAIVKQIVELHGGRVEVQSRPGEGSTFKVILPAAK</sequence>
<evidence type="ECO:0000256" key="8">
    <source>
        <dbReference type="ARBA" id="ARBA00023136"/>
    </source>
</evidence>
<reference evidence="13 14" key="1">
    <citation type="submission" date="2018-08" db="EMBL/GenBank/DDBJ databases">
        <title>Form III RuBisCO-mediated autotrophy in Thermodesulfobium bacteria.</title>
        <authorList>
            <person name="Toshchakov S.V."/>
            <person name="Kublanov I.V."/>
            <person name="Frolov E."/>
            <person name="Bonch-Osmolovskaya E.A."/>
            <person name="Tourova T.P."/>
            <person name="Chernych N.A."/>
            <person name="Lebedinsky A.V."/>
        </authorList>
    </citation>
    <scope>NUCLEOTIDE SEQUENCE [LARGE SCALE GENOMIC DNA]</scope>
    <source>
        <strain evidence="13 14">SR</strain>
    </source>
</reference>
<dbReference type="CDD" id="cd00075">
    <property type="entry name" value="HATPase"/>
    <property type="match status" value="1"/>
</dbReference>
<dbReference type="CDD" id="cd06225">
    <property type="entry name" value="HAMP"/>
    <property type="match status" value="1"/>
</dbReference>
<evidence type="ECO:0000256" key="10">
    <source>
        <dbReference type="SAM" id="Phobius"/>
    </source>
</evidence>
<dbReference type="InterPro" id="IPR003594">
    <property type="entry name" value="HATPase_dom"/>
</dbReference>
<dbReference type="InterPro" id="IPR004358">
    <property type="entry name" value="Sig_transdc_His_kin-like_C"/>
</dbReference>
<evidence type="ECO:0000256" key="4">
    <source>
        <dbReference type="ARBA" id="ARBA00022553"/>
    </source>
</evidence>
<keyword evidence="14" id="KW-1185">Reference proteome</keyword>
<dbReference type="Pfam" id="PF02518">
    <property type="entry name" value="HATPase_c"/>
    <property type="match status" value="1"/>
</dbReference>
<feature type="domain" description="HAMP" evidence="12">
    <location>
        <begin position="190"/>
        <end position="242"/>
    </location>
</feature>
<dbReference type="Gene3D" id="6.10.340.10">
    <property type="match status" value="1"/>
</dbReference>
<dbReference type="PROSITE" id="PS50109">
    <property type="entry name" value="HIS_KIN"/>
    <property type="match status" value="1"/>
</dbReference>
<dbReference type="SUPFAM" id="SSF158472">
    <property type="entry name" value="HAMP domain-like"/>
    <property type="match status" value="1"/>
</dbReference>
<dbReference type="PANTHER" id="PTHR43711:SF1">
    <property type="entry name" value="HISTIDINE KINASE 1"/>
    <property type="match status" value="1"/>
</dbReference>
<evidence type="ECO:0000256" key="1">
    <source>
        <dbReference type="ARBA" id="ARBA00000085"/>
    </source>
</evidence>
<gene>
    <name evidence="13" type="ORF">DXX99_04395</name>
</gene>
<evidence type="ECO:0000256" key="9">
    <source>
        <dbReference type="SAM" id="Coils"/>
    </source>
</evidence>
<keyword evidence="7" id="KW-0902">Two-component regulatory system</keyword>
<dbReference type="Gene3D" id="1.10.287.130">
    <property type="match status" value="1"/>
</dbReference>
<evidence type="ECO:0000256" key="3">
    <source>
        <dbReference type="ARBA" id="ARBA00012438"/>
    </source>
</evidence>
<evidence type="ECO:0000256" key="2">
    <source>
        <dbReference type="ARBA" id="ARBA00004370"/>
    </source>
</evidence>
<feature type="transmembrane region" description="Helical" evidence="10">
    <location>
        <begin position="168"/>
        <end position="189"/>
    </location>
</feature>
<dbReference type="Pfam" id="PF00672">
    <property type="entry name" value="HAMP"/>
    <property type="match status" value="1"/>
</dbReference>
<keyword evidence="8 10" id="KW-0472">Membrane</keyword>
<dbReference type="RefSeq" id="WP_115792295.1">
    <property type="nucleotide sequence ID" value="NZ_QSLN01000003.1"/>
</dbReference>
<organism evidence="13 14">
    <name type="scientific">Ammonifex thiophilus</name>
    <dbReference type="NCBI Taxonomy" id="444093"/>
    <lineage>
        <taxon>Bacteria</taxon>
        <taxon>Bacillati</taxon>
        <taxon>Bacillota</taxon>
        <taxon>Clostridia</taxon>
        <taxon>Thermoanaerobacterales</taxon>
        <taxon>Thermoanaerobacteraceae</taxon>
        <taxon>Ammonifex</taxon>
    </lineage>
</organism>
<evidence type="ECO:0000259" key="11">
    <source>
        <dbReference type="PROSITE" id="PS50109"/>
    </source>
</evidence>
<accession>A0A3D8P4L2</accession>
<keyword evidence="4" id="KW-0597">Phosphoprotein</keyword>